<keyword evidence="1" id="KW-0472">Membrane</keyword>
<sequence length="245" mass="28724">MASEDGRIPRLHHQLMFFLMISRKYLIALTYVAFYIAFCERENAMANNRQFFVQIRDRLLVSCKSLDDHFEKTIVEGDLVKIKKFVTRDMLCDVYDCSKQLTKELKAIVPVNKGTENQPSSKSVQELGLLRAPTHLLNCMLGFAHIYQFVRKIPLQQQYQVTEAQMEVLIKDFEQDLLPNWKNQVESLKRHIGILMLVDKNFLQKFESYRTSMAQKKTEDANQTLSYDGWLRTQINELGLQEDFT</sequence>
<accession>A0A1G4M747</accession>
<reference evidence="2 3" key="1">
    <citation type="submission" date="2016-03" db="EMBL/GenBank/DDBJ databases">
        <authorList>
            <person name="Devillers H."/>
        </authorList>
    </citation>
    <scope>NUCLEOTIDE SEQUENCE [LARGE SCALE GENOMIC DNA]</scope>
    <source>
        <strain evidence="2">CBS 6772</strain>
    </source>
</reference>
<keyword evidence="3" id="KW-1185">Reference proteome</keyword>
<dbReference type="AlphaFoldDB" id="A0A1G4M747"/>
<gene>
    <name evidence="2" type="ORF">LAFE_0A07206G</name>
</gene>
<evidence type="ECO:0000313" key="3">
    <source>
        <dbReference type="Proteomes" id="UP000190831"/>
    </source>
</evidence>
<dbReference type="OrthoDB" id="4036442at2759"/>
<organism evidence="2 3">
    <name type="scientific">Lachancea fermentati</name>
    <name type="common">Zygosaccharomyces fermentati</name>
    <dbReference type="NCBI Taxonomy" id="4955"/>
    <lineage>
        <taxon>Eukaryota</taxon>
        <taxon>Fungi</taxon>
        <taxon>Dikarya</taxon>
        <taxon>Ascomycota</taxon>
        <taxon>Saccharomycotina</taxon>
        <taxon>Saccharomycetes</taxon>
        <taxon>Saccharomycetales</taxon>
        <taxon>Saccharomycetaceae</taxon>
        <taxon>Lachancea</taxon>
    </lineage>
</organism>
<dbReference type="Proteomes" id="UP000190831">
    <property type="component" value="Chromosome A"/>
</dbReference>
<feature type="transmembrane region" description="Helical" evidence="1">
    <location>
        <begin position="15"/>
        <end position="38"/>
    </location>
</feature>
<keyword evidence="1" id="KW-0812">Transmembrane</keyword>
<evidence type="ECO:0000256" key="1">
    <source>
        <dbReference type="SAM" id="Phobius"/>
    </source>
</evidence>
<name>A0A1G4M747_LACFM</name>
<keyword evidence="1" id="KW-1133">Transmembrane helix</keyword>
<evidence type="ECO:0000313" key="2">
    <source>
        <dbReference type="EMBL" id="SCV99620.1"/>
    </source>
</evidence>
<dbReference type="OMA" id="TSHYMTD"/>
<dbReference type="EMBL" id="LT598487">
    <property type="protein sequence ID" value="SCV99620.1"/>
    <property type="molecule type" value="Genomic_DNA"/>
</dbReference>
<protein>
    <submittedName>
        <fullName evidence="2">LAFE_0A07206g1_1</fullName>
    </submittedName>
</protein>
<proteinExistence type="predicted"/>